<reference evidence="1 2" key="1">
    <citation type="submission" date="2014-04" db="EMBL/GenBank/DDBJ databases">
        <authorList>
            <consortium name="International Citrus Genome Consortium"/>
            <person name="Gmitter F."/>
            <person name="Chen C."/>
            <person name="Farmerie W."/>
            <person name="Harkins T."/>
            <person name="Desany B."/>
            <person name="Mohiuddin M."/>
            <person name="Kodira C."/>
            <person name="Borodovsky M."/>
            <person name="Lomsadze A."/>
            <person name="Burns P."/>
            <person name="Jenkins J."/>
            <person name="Prochnik S."/>
            <person name="Shu S."/>
            <person name="Chapman J."/>
            <person name="Pitluck S."/>
            <person name="Schmutz J."/>
            <person name="Rokhsar D."/>
        </authorList>
    </citation>
    <scope>NUCLEOTIDE SEQUENCE</scope>
</reference>
<evidence type="ECO:0000313" key="2">
    <source>
        <dbReference type="Proteomes" id="UP000027120"/>
    </source>
</evidence>
<protein>
    <submittedName>
        <fullName evidence="1">Uncharacterized protein</fullName>
    </submittedName>
</protein>
<dbReference type="Proteomes" id="UP000027120">
    <property type="component" value="Unassembled WGS sequence"/>
</dbReference>
<gene>
    <name evidence="1" type="ORF">CISIN_1g033202mg</name>
</gene>
<keyword evidence="2" id="KW-1185">Reference proteome</keyword>
<dbReference type="EMBL" id="KK784997">
    <property type="protein sequence ID" value="KDO54365.1"/>
    <property type="molecule type" value="Genomic_DNA"/>
</dbReference>
<dbReference type="AlphaFoldDB" id="A0A067EKE5"/>
<accession>A0A067EKE5</accession>
<proteinExistence type="predicted"/>
<sequence length="125" mass="14505">MRCISPLPKMRGFICPFSKSLEVFMSFIPEDYTLYKITQIVGPNALNDNWPQQSNRSWKNGKSAKQLSRHPSFTQWYHLIQIISWYLNATSNTTEIIAMHIQTATNYIITPQVMKGQPITEESHQ</sequence>
<organism evidence="1 2">
    <name type="scientific">Citrus sinensis</name>
    <name type="common">Sweet orange</name>
    <name type="synonym">Citrus aurantium var. sinensis</name>
    <dbReference type="NCBI Taxonomy" id="2711"/>
    <lineage>
        <taxon>Eukaryota</taxon>
        <taxon>Viridiplantae</taxon>
        <taxon>Streptophyta</taxon>
        <taxon>Embryophyta</taxon>
        <taxon>Tracheophyta</taxon>
        <taxon>Spermatophyta</taxon>
        <taxon>Magnoliopsida</taxon>
        <taxon>eudicotyledons</taxon>
        <taxon>Gunneridae</taxon>
        <taxon>Pentapetalae</taxon>
        <taxon>rosids</taxon>
        <taxon>malvids</taxon>
        <taxon>Sapindales</taxon>
        <taxon>Rutaceae</taxon>
        <taxon>Aurantioideae</taxon>
        <taxon>Citrus</taxon>
    </lineage>
</organism>
<name>A0A067EKE5_CITSI</name>
<evidence type="ECO:0000313" key="1">
    <source>
        <dbReference type="EMBL" id="KDO54365.1"/>
    </source>
</evidence>